<dbReference type="InterPro" id="IPR037041">
    <property type="entry name" value="Trigger_fac_C_sf"/>
</dbReference>
<organism evidence="17 18">
    <name type="scientific">Pelagibius litoralis</name>
    <dbReference type="NCBI Taxonomy" id="374515"/>
    <lineage>
        <taxon>Bacteria</taxon>
        <taxon>Pseudomonadati</taxon>
        <taxon>Pseudomonadota</taxon>
        <taxon>Alphaproteobacteria</taxon>
        <taxon>Rhodospirillales</taxon>
        <taxon>Rhodovibrionaceae</taxon>
        <taxon>Pelagibius</taxon>
    </lineage>
</organism>
<name>A0A967EWK7_9PROT</name>
<feature type="domain" description="PPIase FKBP-type" evidence="16">
    <location>
        <begin position="163"/>
        <end position="258"/>
    </location>
</feature>
<comment type="similarity">
    <text evidence="2 12 14">Belongs to the FKBP-type PPIase family. Tig subfamily.</text>
</comment>
<dbReference type="InterPro" id="IPR008880">
    <property type="entry name" value="Trigger_fac_C"/>
</dbReference>
<dbReference type="GO" id="GO:0051301">
    <property type="term" value="P:cell division"/>
    <property type="evidence" value="ECO:0007669"/>
    <property type="project" value="UniProtKB-KW"/>
</dbReference>
<dbReference type="GO" id="GO:0051083">
    <property type="term" value="P:'de novo' cotranslational protein folding"/>
    <property type="evidence" value="ECO:0007669"/>
    <property type="project" value="TreeGrafter"/>
</dbReference>
<dbReference type="SUPFAM" id="SSF109998">
    <property type="entry name" value="Triger factor/SurA peptide-binding domain-like"/>
    <property type="match status" value="1"/>
</dbReference>
<dbReference type="InterPro" id="IPR027304">
    <property type="entry name" value="Trigger_fact/SurA_dom_sf"/>
</dbReference>
<evidence type="ECO:0000256" key="8">
    <source>
        <dbReference type="ARBA" id="ARBA00023235"/>
    </source>
</evidence>
<dbReference type="InterPro" id="IPR036611">
    <property type="entry name" value="Trigger_fac_ribosome-bd_sf"/>
</dbReference>
<dbReference type="AlphaFoldDB" id="A0A967EWK7"/>
<dbReference type="FunFam" id="3.10.50.40:FF:000001">
    <property type="entry name" value="Trigger factor"/>
    <property type="match status" value="1"/>
</dbReference>
<dbReference type="GO" id="GO:0015031">
    <property type="term" value="P:protein transport"/>
    <property type="evidence" value="ECO:0007669"/>
    <property type="project" value="UniProtKB-UniRule"/>
</dbReference>
<feature type="compositionally biased region" description="Basic residues" evidence="15">
    <location>
        <begin position="450"/>
        <end position="460"/>
    </location>
</feature>
<comment type="function">
    <text evidence="10 12">Involved in protein export. Acts as a chaperone by maintaining the newly synthesized protein in an open conformation. Functions as a peptidyl-prolyl cis-trans isomerase.</text>
</comment>
<dbReference type="InterPro" id="IPR005215">
    <property type="entry name" value="Trig_fac"/>
</dbReference>
<comment type="domain">
    <text evidence="12">Consists of 3 domains; the N-terminus binds the ribosome, the middle domain has PPIase activity, while the C-terminus has intrinsic chaperone activity on its own.</text>
</comment>
<keyword evidence="6 12" id="KW-0697">Rotamase</keyword>
<keyword evidence="9 12" id="KW-0131">Cell cycle</keyword>
<evidence type="ECO:0000313" key="17">
    <source>
        <dbReference type="EMBL" id="NIA67263.1"/>
    </source>
</evidence>
<dbReference type="SUPFAM" id="SSF54534">
    <property type="entry name" value="FKBP-like"/>
    <property type="match status" value="1"/>
</dbReference>
<dbReference type="GO" id="GO:0005737">
    <property type="term" value="C:cytoplasm"/>
    <property type="evidence" value="ECO:0007669"/>
    <property type="project" value="UniProtKB-SubCell"/>
</dbReference>
<evidence type="ECO:0000256" key="13">
    <source>
        <dbReference type="PROSITE-ProRule" id="PRU00277"/>
    </source>
</evidence>
<keyword evidence="8 12" id="KW-0413">Isomerase</keyword>
<comment type="catalytic activity">
    <reaction evidence="1 12 13">
        <text>[protein]-peptidylproline (omega=180) = [protein]-peptidylproline (omega=0)</text>
        <dbReference type="Rhea" id="RHEA:16237"/>
        <dbReference type="Rhea" id="RHEA-COMP:10747"/>
        <dbReference type="Rhea" id="RHEA-COMP:10748"/>
        <dbReference type="ChEBI" id="CHEBI:83833"/>
        <dbReference type="ChEBI" id="CHEBI:83834"/>
        <dbReference type="EC" id="5.2.1.8"/>
    </reaction>
</comment>
<gene>
    <name evidence="12" type="primary">tig</name>
    <name evidence="17" type="ORF">HBA54_01510</name>
</gene>
<evidence type="ECO:0000259" key="16">
    <source>
        <dbReference type="PROSITE" id="PS50059"/>
    </source>
</evidence>
<evidence type="ECO:0000256" key="9">
    <source>
        <dbReference type="ARBA" id="ARBA00023306"/>
    </source>
</evidence>
<evidence type="ECO:0000256" key="12">
    <source>
        <dbReference type="HAMAP-Rule" id="MF_00303"/>
    </source>
</evidence>
<evidence type="ECO:0000256" key="15">
    <source>
        <dbReference type="SAM" id="MobiDB-lite"/>
    </source>
</evidence>
<dbReference type="EMBL" id="JAAQPH010000001">
    <property type="protein sequence ID" value="NIA67263.1"/>
    <property type="molecule type" value="Genomic_DNA"/>
</dbReference>
<evidence type="ECO:0000256" key="4">
    <source>
        <dbReference type="ARBA" id="ARBA00016902"/>
    </source>
</evidence>
<accession>A0A967EWK7</accession>
<evidence type="ECO:0000256" key="7">
    <source>
        <dbReference type="ARBA" id="ARBA00023186"/>
    </source>
</evidence>
<evidence type="ECO:0000256" key="1">
    <source>
        <dbReference type="ARBA" id="ARBA00000971"/>
    </source>
</evidence>
<dbReference type="GO" id="GO:0043022">
    <property type="term" value="F:ribosome binding"/>
    <property type="evidence" value="ECO:0007669"/>
    <property type="project" value="TreeGrafter"/>
</dbReference>
<dbReference type="InterPro" id="IPR001179">
    <property type="entry name" value="PPIase_FKBP_dom"/>
</dbReference>
<dbReference type="GO" id="GO:0003755">
    <property type="term" value="F:peptidyl-prolyl cis-trans isomerase activity"/>
    <property type="evidence" value="ECO:0007669"/>
    <property type="project" value="UniProtKB-UniRule"/>
</dbReference>
<evidence type="ECO:0000256" key="5">
    <source>
        <dbReference type="ARBA" id="ARBA00022618"/>
    </source>
</evidence>
<dbReference type="Pfam" id="PF05698">
    <property type="entry name" value="Trigger_C"/>
    <property type="match status" value="1"/>
</dbReference>
<evidence type="ECO:0000256" key="3">
    <source>
        <dbReference type="ARBA" id="ARBA00013194"/>
    </source>
</evidence>
<dbReference type="PANTHER" id="PTHR30560:SF3">
    <property type="entry name" value="TRIGGER FACTOR-LIKE PROTEIN TIG, CHLOROPLASTIC"/>
    <property type="match status" value="1"/>
</dbReference>
<comment type="subcellular location">
    <subcellularLocation>
        <location evidence="12">Cytoplasm</location>
    </subcellularLocation>
    <text evidence="12">About half TF is bound to the ribosome near the polypeptide exit tunnel while the other half is free in the cytoplasm.</text>
</comment>
<dbReference type="InterPro" id="IPR046357">
    <property type="entry name" value="PPIase_dom_sf"/>
</dbReference>
<dbReference type="EC" id="5.2.1.8" evidence="3 12"/>
<comment type="caution">
    <text evidence="17">The sequence shown here is derived from an EMBL/GenBank/DDBJ whole genome shotgun (WGS) entry which is preliminary data.</text>
</comment>
<keyword evidence="12" id="KW-0963">Cytoplasm</keyword>
<dbReference type="Gene3D" id="1.10.3120.10">
    <property type="entry name" value="Trigger factor, C-terminal domain"/>
    <property type="match status" value="1"/>
</dbReference>
<keyword evidence="5 12" id="KW-0132">Cell division</keyword>
<proteinExistence type="inferred from homology"/>
<reference evidence="17" key="1">
    <citation type="submission" date="2020-03" db="EMBL/GenBank/DDBJ databases">
        <title>Genome of Pelagibius litoralis DSM 21314T.</title>
        <authorList>
            <person name="Wang G."/>
        </authorList>
    </citation>
    <scope>NUCLEOTIDE SEQUENCE</scope>
    <source>
        <strain evidence="17">DSM 21314</strain>
    </source>
</reference>
<evidence type="ECO:0000256" key="6">
    <source>
        <dbReference type="ARBA" id="ARBA00023110"/>
    </source>
</evidence>
<dbReference type="HAMAP" id="MF_00303">
    <property type="entry name" value="Trigger_factor_Tig"/>
    <property type="match status" value="1"/>
</dbReference>
<dbReference type="InterPro" id="IPR008881">
    <property type="entry name" value="Trigger_fac_ribosome-bd_bac"/>
</dbReference>
<dbReference type="GO" id="GO:0043335">
    <property type="term" value="P:protein unfolding"/>
    <property type="evidence" value="ECO:0007669"/>
    <property type="project" value="TreeGrafter"/>
</dbReference>
<dbReference type="Proteomes" id="UP000761264">
    <property type="component" value="Unassembled WGS sequence"/>
</dbReference>
<dbReference type="PROSITE" id="PS50059">
    <property type="entry name" value="FKBP_PPIASE"/>
    <property type="match status" value="1"/>
</dbReference>
<evidence type="ECO:0000256" key="14">
    <source>
        <dbReference type="RuleBase" id="RU003914"/>
    </source>
</evidence>
<evidence type="ECO:0000256" key="2">
    <source>
        <dbReference type="ARBA" id="ARBA00005464"/>
    </source>
</evidence>
<dbReference type="GO" id="GO:0044183">
    <property type="term" value="F:protein folding chaperone"/>
    <property type="evidence" value="ECO:0007669"/>
    <property type="project" value="TreeGrafter"/>
</dbReference>
<dbReference type="PANTHER" id="PTHR30560">
    <property type="entry name" value="TRIGGER FACTOR CHAPERONE AND PEPTIDYL-PROLYL CIS/TRANS ISOMERASE"/>
    <property type="match status" value="1"/>
</dbReference>
<feature type="region of interest" description="Disordered" evidence="15">
    <location>
        <begin position="426"/>
        <end position="485"/>
    </location>
</feature>
<evidence type="ECO:0000256" key="10">
    <source>
        <dbReference type="ARBA" id="ARBA00024849"/>
    </source>
</evidence>
<keyword evidence="7 12" id="KW-0143">Chaperone</keyword>
<dbReference type="Gene3D" id="3.10.50.40">
    <property type="match status" value="1"/>
</dbReference>
<dbReference type="Gene3D" id="3.30.70.1050">
    <property type="entry name" value="Trigger factor ribosome-binding domain"/>
    <property type="match status" value="1"/>
</dbReference>
<evidence type="ECO:0000313" key="18">
    <source>
        <dbReference type="Proteomes" id="UP000761264"/>
    </source>
</evidence>
<dbReference type="SUPFAM" id="SSF102735">
    <property type="entry name" value="Trigger factor ribosome-binding domain"/>
    <property type="match status" value="1"/>
</dbReference>
<dbReference type="NCBIfam" id="TIGR00115">
    <property type="entry name" value="tig"/>
    <property type="match status" value="1"/>
</dbReference>
<protein>
    <recommendedName>
        <fullName evidence="4 12">Trigger factor</fullName>
        <shortName evidence="12">TF</shortName>
        <ecNumber evidence="3 12">5.2.1.8</ecNumber>
    </recommendedName>
    <alternativeName>
        <fullName evidence="11 12">PPIase</fullName>
    </alternativeName>
</protein>
<dbReference type="PIRSF" id="PIRSF003095">
    <property type="entry name" value="Trigger_factor"/>
    <property type="match status" value="1"/>
</dbReference>
<dbReference type="Pfam" id="PF00254">
    <property type="entry name" value="FKBP_C"/>
    <property type="match status" value="1"/>
</dbReference>
<dbReference type="RefSeq" id="WP_167220617.1">
    <property type="nucleotide sequence ID" value="NZ_JAAQPH010000001.1"/>
</dbReference>
<evidence type="ECO:0000256" key="11">
    <source>
        <dbReference type="ARBA" id="ARBA00029986"/>
    </source>
</evidence>
<sequence>MQVTEVNSEGLKRDFKVVIGAKEIGEKVEARLREISTKVKIPGFRPGKAPIKLLKQRYGPSVMGEVLERAVTDSSAQALNERGLRPAVQPKIEIVSFDDGKDLEYSMAIELLPEIEPMDFSKIGLERLKIAVPEEDVAGALERLASSRKESKPLEKPRKAESGDILVMDFAGTVHGEALPGMAAEDHHLELGSNSFIEGFEEQLIGVDAGESREVQVTFPEAYGNEKLAGQPAVFQCTIKEIHEAVPAVLDDELAKSMGAESLEDLREKVKERLGADYDGLSRMRMKRVILDKLADAHDFGVPDSMVDLEFEAIWKQVEADREKGNVDPDDEGKDDEEVKTEYREIAERRVRLGLLLSEVGRINQIEVAQEEVNQALFQEAQRYPGQEQQVLEFYKSNPEALAQLRAPLFEDKVIDYIIDLAEVSEREVSPEQLREEEEKDAAEAEKPKKAAKKPAKKSAAKGTAKTKKTEAAEDAGAKAAGDEE</sequence>
<keyword evidence="18" id="KW-1185">Reference proteome</keyword>
<dbReference type="Pfam" id="PF05697">
    <property type="entry name" value="Trigger_N"/>
    <property type="match status" value="1"/>
</dbReference>